<sequence>MSLQDNRYNSNMEPNSMNNSMEDLRQQLKGSELNNMKLSLENQALQEVERELKSKLKKMDRMLIMKENDDRERDELIHTFQSENTALVDKNGELMDKLRTAQNLIHNNCTGNLTVTDLSKLWTSNSENVICSERIKELESLVETSDLKVHTLEVQLRREQVEKDTCLQKIKELNSLVEATEKKWLNVQEDLQNNVELRAKLSTAQTQIHDGQTACYRKVDFIEGLVLRYSVCSKRTKELESLVEATEKKWLNVQEDLRKIIKELESLVETSDLKVNTLEDQLRSEQVEKETCLQRTKELESLVEATEKKWLNVQEDSQHKVQKMEEDIKFLIVKSIKLQELALMSDSDKARRSEEARQIQKKQKIEKVQREMKLKERDKQEKKKQQKIAKELIEKMRRRKSMGR</sequence>
<feature type="region of interest" description="Disordered" evidence="2">
    <location>
        <begin position="349"/>
        <end position="404"/>
    </location>
</feature>
<comment type="caution">
    <text evidence="3">The sequence shown here is derived from an EMBL/GenBank/DDBJ whole genome shotgun (WGS) entry which is preliminary data.</text>
</comment>
<keyword evidence="1" id="KW-0175">Coiled coil</keyword>
<evidence type="ECO:0000313" key="4">
    <source>
        <dbReference type="Proteomes" id="UP001153269"/>
    </source>
</evidence>
<reference evidence="3" key="1">
    <citation type="submission" date="2020-03" db="EMBL/GenBank/DDBJ databases">
        <authorList>
            <person name="Weist P."/>
        </authorList>
    </citation>
    <scope>NUCLEOTIDE SEQUENCE</scope>
</reference>
<evidence type="ECO:0000256" key="2">
    <source>
        <dbReference type="SAM" id="MobiDB-lite"/>
    </source>
</evidence>
<dbReference type="Proteomes" id="UP001153269">
    <property type="component" value="Unassembled WGS sequence"/>
</dbReference>
<keyword evidence="4" id="KW-1185">Reference proteome</keyword>
<dbReference type="AlphaFoldDB" id="A0A9N7TZ62"/>
<dbReference type="EMBL" id="CADEAL010000481">
    <property type="protein sequence ID" value="CAB1420794.1"/>
    <property type="molecule type" value="Genomic_DNA"/>
</dbReference>
<gene>
    <name evidence="3" type="ORF">PLEPLA_LOCUS8669</name>
</gene>
<evidence type="ECO:0000256" key="1">
    <source>
        <dbReference type="SAM" id="Coils"/>
    </source>
</evidence>
<accession>A0A9N7TZ62</accession>
<evidence type="ECO:0000313" key="3">
    <source>
        <dbReference type="EMBL" id="CAB1420794.1"/>
    </source>
</evidence>
<organism evidence="3 4">
    <name type="scientific">Pleuronectes platessa</name>
    <name type="common">European plaice</name>
    <dbReference type="NCBI Taxonomy" id="8262"/>
    <lineage>
        <taxon>Eukaryota</taxon>
        <taxon>Metazoa</taxon>
        <taxon>Chordata</taxon>
        <taxon>Craniata</taxon>
        <taxon>Vertebrata</taxon>
        <taxon>Euteleostomi</taxon>
        <taxon>Actinopterygii</taxon>
        <taxon>Neopterygii</taxon>
        <taxon>Teleostei</taxon>
        <taxon>Neoteleostei</taxon>
        <taxon>Acanthomorphata</taxon>
        <taxon>Carangaria</taxon>
        <taxon>Pleuronectiformes</taxon>
        <taxon>Pleuronectoidei</taxon>
        <taxon>Pleuronectidae</taxon>
        <taxon>Pleuronectes</taxon>
    </lineage>
</organism>
<proteinExistence type="predicted"/>
<feature type="compositionally biased region" description="Basic and acidic residues" evidence="2">
    <location>
        <begin position="349"/>
        <end position="395"/>
    </location>
</feature>
<name>A0A9N7TZ62_PLEPL</name>
<feature type="coiled-coil region" evidence="1">
    <location>
        <begin position="21"/>
        <end position="65"/>
    </location>
</feature>
<protein>
    <submittedName>
        <fullName evidence="3">Uncharacterized protein</fullName>
    </submittedName>
</protein>
<feature type="coiled-coil region" evidence="1">
    <location>
        <begin position="261"/>
        <end position="295"/>
    </location>
</feature>